<dbReference type="AlphaFoldDB" id="A0A162KJY2"/>
<accession>A0A162KJY2</accession>
<organism evidence="1 2">
    <name type="scientific">Akanthomyces lecanii RCEF 1005</name>
    <dbReference type="NCBI Taxonomy" id="1081108"/>
    <lineage>
        <taxon>Eukaryota</taxon>
        <taxon>Fungi</taxon>
        <taxon>Dikarya</taxon>
        <taxon>Ascomycota</taxon>
        <taxon>Pezizomycotina</taxon>
        <taxon>Sordariomycetes</taxon>
        <taxon>Hypocreomycetidae</taxon>
        <taxon>Hypocreales</taxon>
        <taxon>Cordycipitaceae</taxon>
        <taxon>Akanthomyces</taxon>
        <taxon>Cordyceps confragosa</taxon>
    </lineage>
</organism>
<comment type="caution">
    <text evidence="1">The sequence shown here is derived from an EMBL/GenBank/DDBJ whole genome shotgun (WGS) entry which is preliminary data.</text>
</comment>
<proteinExistence type="predicted"/>
<evidence type="ECO:0000313" key="2">
    <source>
        <dbReference type="Proteomes" id="UP000076881"/>
    </source>
</evidence>
<keyword evidence="2" id="KW-1185">Reference proteome</keyword>
<dbReference type="Proteomes" id="UP000076881">
    <property type="component" value="Unassembled WGS sequence"/>
</dbReference>
<protein>
    <recommendedName>
        <fullName evidence="3">F-box domain-containing protein</fullName>
    </recommendedName>
</protein>
<sequence length="560" mass="63133">MDIGDLLCRPPPSSVALFRLPPEILAVISSHLANTDIKNLRLTCSTASTSVPLRFSRVFLSPNPVNLRVFRAVADHPTIRLQIREIIYDDARFGDFQNWQHYIHEYPDQADVDAEALDSDDSLETGRAFESRFRAARNANNELLRDRNAGDEPTLSQHMRRNKMLSQELPWEVALDMYRSLVSEQNEIIAASTDIQALRKGLTSFPALQRVTVTPAAHGYLYTPLYYTPMIRSFPDGFNCPLPRGWPKTRAGPPSPWTTTTGASDSQVAANHRDWRGLLSVLETVAESLREGSLTSLPELVIDVHGLDTGVNPHMFAQDCVDYENWATILRNPAFRRLDLPLMICGLMQEGWGSLANGHFRNLLAEAANLEHFHLRSDEEMDEGAWMPDTATTRHMPLHSILPLEKWKSLRHFGLSNLQVQSMDVVSALAALPSTLRSVELSFLQFVEEPEDSIQNLLDEMNARLDWKDRDPDARPEVTVGLLYGPVNLPARGIWLSKEVSEFLYRGGQNPIQWGNNLVPTGVGVVKDDFDPAYERPNADHDTLVKLGFYPEDEFTRRSS</sequence>
<evidence type="ECO:0008006" key="3">
    <source>
        <dbReference type="Google" id="ProtNLM"/>
    </source>
</evidence>
<name>A0A162KJY2_CORDF</name>
<dbReference type="OrthoDB" id="5422579at2759"/>
<gene>
    <name evidence="1" type="ORF">LEL_05752</name>
</gene>
<dbReference type="EMBL" id="AZHF01000004">
    <property type="protein sequence ID" value="OAA76068.1"/>
    <property type="molecule type" value="Genomic_DNA"/>
</dbReference>
<dbReference type="STRING" id="1081108.A0A162KJY2"/>
<reference evidence="1 2" key="1">
    <citation type="journal article" date="2016" name="Genome Biol. Evol.">
        <title>Divergent and convergent evolution of fungal pathogenicity.</title>
        <authorList>
            <person name="Shang Y."/>
            <person name="Xiao G."/>
            <person name="Zheng P."/>
            <person name="Cen K."/>
            <person name="Zhan S."/>
            <person name="Wang C."/>
        </authorList>
    </citation>
    <scope>NUCLEOTIDE SEQUENCE [LARGE SCALE GENOMIC DNA]</scope>
    <source>
        <strain evidence="1 2">RCEF 1005</strain>
    </source>
</reference>
<evidence type="ECO:0000313" key="1">
    <source>
        <dbReference type="EMBL" id="OAA76068.1"/>
    </source>
</evidence>